<dbReference type="InterPro" id="IPR057326">
    <property type="entry name" value="KR_dom"/>
</dbReference>
<evidence type="ECO:0000256" key="1">
    <source>
        <dbReference type="ARBA" id="ARBA00006484"/>
    </source>
</evidence>
<dbReference type="FunFam" id="3.40.50.720:FF:000084">
    <property type="entry name" value="Short-chain dehydrogenase reductase"/>
    <property type="match status" value="1"/>
</dbReference>
<comment type="similarity">
    <text evidence="1">Belongs to the short-chain dehydrogenases/reductases (SDR) family.</text>
</comment>
<dbReference type="OrthoDB" id="1669814at2759"/>
<dbReference type="InterPro" id="IPR002347">
    <property type="entry name" value="SDR_fam"/>
</dbReference>
<sequence length="263" mass="27751">MPLTDEERLTLPETLRGKAVAITGGNSGMGLATAKILASYGARVSIAGRSPAKLAAAEEELVALASPADVLATQLDVADDRQVDAWIAATVRKFGRLDAAVNAAALEAPRMEPLVDIDNATWATVLGANLTGVMYSMRAELRAMSEGGAIVNVCSVLGSVGLEGNAAYSAAKHGMLGLSKSVAKEVWPTKRIRVNVMSPGFCETPMMDNAAKILGGRMPTPMETIQKRCSKPHEMAHPIIFLLSSHASYITGMDYHVDGGWIC</sequence>
<protein>
    <recommendedName>
        <fullName evidence="3">Ketoreductase domain-containing protein</fullName>
    </recommendedName>
</protein>
<dbReference type="PRINTS" id="PR00080">
    <property type="entry name" value="SDRFAMILY"/>
</dbReference>
<organism evidence="4 5">
    <name type="scientific">Botryosphaeria dothidea</name>
    <dbReference type="NCBI Taxonomy" id="55169"/>
    <lineage>
        <taxon>Eukaryota</taxon>
        <taxon>Fungi</taxon>
        <taxon>Dikarya</taxon>
        <taxon>Ascomycota</taxon>
        <taxon>Pezizomycotina</taxon>
        <taxon>Dothideomycetes</taxon>
        <taxon>Dothideomycetes incertae sedis</taxon>
        <taxon>Botryosphaeriales</taxon>
        <taxon>Botryosphaeriaceae</taxon>
        <taxon>Botryosphaeria</taxon>
    </lineage>
</organism>
<feature type="domain" description="Ketoreductase" evidence="3">
    <location>
        <begin position="18"/>
        <end position="190"/>
    </location>
</feature>
<dbReference type="PANTHER" id="PTHR42760:SF45">
    <property type="entry name" value="SHORT CHAIN DEHYDROGENASE_REDUCTASE FAMILY PROTEIN, PUTATIVE (AFU_ORTHOLOGUE AFUA_3G09150)-RELATED"/>
    <property type="match status" value="1"/>
</dbReference>
<proteinExistence type="inferred from homology"/>
<dbReference type="PROSITE" id="PS00061">
    <property type="entry name" value="ADH_SHORT"/>
    <property type="match status" value="1"/>
</dbReference>
<dbReference type="CDD" id="cd05233">
    <property type="entry name" value="SDR_c"/>
    <property type="match status" value="1"/>
</dbReference>
<dbReference type="Pfam" id="PF13561">
    <property type="entry name" value="adh_short_C2"/>
    <property type="match status" value="1"/>
</dbReference>
<dbReference type="GO" id="GO:0016616">
    <property type="term" value="F:oxidoreductase activity, acting on the CH-OH group of donors, NAD or NADP as acceptor"/>
    <property type="evidence" value="ECO:0007669"/>
    <property type="project" value="TreeGrafter"/>
</dbReference>
<evidence type="ECO:0000313" key="4">
    <source>
        <dbReference type="EMBL" id="KAF4304629.1"/>
    </source>
</evidence>
<reference evidence="4" key="1">
    <citation type="submission" date="2020-04" db="EMBL/GenBank/DDBJ databases">
        <title>Genome Assembly and Annotation of Botryosphaeria dothidea sdau 11-99, a Latent Pathogen of Apple Fruit Ring Rot in China.</title>
        <authorList>
            <person name="Yu C."/>
            <person name="Diao Y."/>
            <person name="Lu Q."/>
            <person name="Zhao J."/>
            <person name="Cui S."/>
            <person name="Peng C."/>
            <person name="He B."/>
            <person name="Liu H."/>
        </authorList>
    </citation>
    <scope>NUCLEOTIDE SEQUENCE [LARGE SCALE GENOMIC DNA]</scope>
    <source>
        <strain evidence="4">Sdau11-99</strain>
    </source>
</reference>
<dbReference type="PANTHER" id="PTHR42760">
    <property type="entry name" value="SHORT-CHAIN DEHYDROGENASES/REDUCTASES FAMILY MEMBER"/>
    <property type="match status" value="1"/>
</dbReference>
<dbReference type="PRINTS" id="PR00081">
    <property type="entry name" value="GDHRDH"/>
</dbReference>
<dbReference type="GO" id="GO:0006633">
    <property type="term" value="P:fatty acid biosynthetic process"/>
    <property type="evidence" value="ECO:0007669"/>
    <property type="project" value="TreeGrafter"/>
</dbReference>
<comment type="caution">
    <text evidence="4">The sequence shown here is derived from an EMBL/GenBank/DDBJ whole genome shotgun (WGS) entry which is preliminary data.</text>
</comment>
<evidence type="ECO:0000256" key="2">
    <source>
        <dbReference type="ARBA" id="ARBA00022857"/>
    </source>
</evidence>
<dbReference type="SMART" id="SM00822">
    <property type="entry name" value="PKS_KR"/>
    <property type="match status" value="1"/>
</dbReference>
<dbReference type="Gene3D" id="3.40.50.720">
    <property type="entry name" value="NAD(P)-binding Rossmann-like Domain"/>
    <property type="match status" value="1"/>
</dbReference>
<name>A0A8H4MZ55_9PEZI</name>
<evidence type="ECO:0000259" key="3">
    <source>
        <dbReference type="SMART" id="SM00822"/>
    </source>
</evidence>
<keyword evidence="2" id="KW-0521">NADP</keyword>
<dbReference type="GO" id="GO:0048038">
    <property type="term" value="F:quinone binding"/>
    <property type="evidence" value="ECO:0007669"/>
    <property type="project" value="TreeGrafter"/>
</dbReference>
<keyword evidence="5" id="KW-1185">Reference proteome</keyword>
<accession>A0A8H4MZ55</accession>
<dbReference type="EMBL" id="WWBZ02000051">
    <property type="protein sequence ID" value="KAF4304629.1"/>
    <property type="molecule type" value="Genomic_DNA"/>
</dbReference>
<dbReference type="InterPro" id="IPR020904">
    <property type="entry name" value="Sc_DH/Rdtase_CS"/>
</dbReference>
<gene>
    <name evidence="4" type="ORF">GTA08_BOTSDO07444</name>
</gene>
<dbReference type="AlphaFoldDB" id="A0A8H4MZ55"/>
<dbReference type="SUPFAM" id="SSF51735">
    <property type="entry name" value="NAD(P)-binding Rossmann-fold domains"/>
    <property type="match status" value="1"/>
</dbReference>
<dbReference type="Proteomes" id="UP000572817">
    <property type="component" value="Unassembled WGS sequence"/>
</dbReference>
<evidence type="ECO:0000313" key="5">
    <source>
        <dbReference type="Proteomes" id="UP000572817"/>
    </source>
</evidence>
<dbReference type="InterPro" id="IPR036291">
    <property type="entry name" value="NAD(P)-bd_dom_sf"/>
</dbReference>